<evidence type="ECO:0000256" key="11">
    <source>
        <dbReference type="SAM" id="Phobius"/>
    </source>
</evidence>
<dbReference type="PROSITE" id="PS50011">
    <property type="entry name" value="PROTEIN_KINASE_DOM"/>
    <property type="match status" value="1"/>
</dbReference>
<dbReference type="SMART" id="SM00220">
    <property type="entry name" value="S_TKc"/>
    <property type="match status" value="1"/>
</dbReference>
<evidence type="ECO:0000256" key="8">
    <source>
        <dbReference type="ARBA" id="ARBA00048679"/>
    </source>
</evidence>
<keyword evidence="4 9" id="KW-0547">Nucleotide-binding</keyword>
<dbReference type="GO" id="GO:0016301">
    <property type="term" value="F:kinase activity"/>
    <property type="evidence" value="ECO:0007669"/>
    <property type="project" value="UniProtKB-KW"/>
</dbReference>
<dbReference type="PANTHER" id="PTHR24363:SF0">
    <property type="entry name" value="SERINE_THREONINE KINASE LIKE DOMAIN CONTAINING 1"/>
    <property type="match status" value="1"/>
</dbReference>
<evidence type="ECO:0000256" key="3">
    <source>
        <dbReference type="ARBA" id="ARBA00022679"/>
    </source>
</evidence>
<dbReference type="EC" id="2.7.11.1" evidence="1"/>
<evidence type="ECO:0000259" key="12">
    <source>
        <dbReference type="PROSITE" id="PS50011"/>
    </source>
</evidence>
<dbReference type="RefSeq" id="WP_277866189.1">
    <property type="nucleotide sequence ID" value="NZ_JAKKUT010000002.1"/>
</dbReference>
<evidence type="ECO:0000256" key="5">
    <source>
        <dbReference type="ARBA" id="ARBA00022777"/>
    </source>
</evidence>
<evidence type="ECO:0000256" key="2">
    <source>
        <dbReference type="ARBA" id="ARBA00022527"/>
    </source>
</evidence>
<dbReference type="EMBL" id="JAKKUT010000002">
    <property type="protein sequence ID" value="MDG2990276.1"/>
    <property type="molecule type" value="Genomic_DNA"/>
</dbReference>
<dbReference type="InterPro" id="IPR000719">
    <property type="entry name" value="Prot_kinase_dom"/>
</dbReference>
<keyword evidence="14" id="KW-1185">Reference proteome</keyword>
<evidence type="ECO:0000256" key="10">
    <source>
        <dbReference type="SAM" id="MobiDB-lite"/>
    </source>
</evidence>
<dbReference type="PROSITE" id="PS00107">
    <property type="entry name" value="PROTEIN_KINASE_ATP"/>
    <property type="match status" value="1"/>
</dbReference>
<dbReference type="Gene3D" id="3.30.200.20">
    <property type="entry name" value="Phosphorylase Kinase, domain 1"/>
    <property type="match status" value="1"/>
</dbReference>
<feature type="transmembrane region" description="Helical" evidence="11">
    <location>
        <begin position="466"/>
        <end position="492"/>
    </location>
</feature>
<feature type="region of interest" description="Disordered" evidence="10">
    <location>
        <begin position="324"/>
        <end position="376"/>
    </location>
</feature>
<sequence>MQVYCTRPGCPQPHNTFPELDNQRVRRKNPQKFCITCGMPIVLRNRYVAERLLGQGGFGAAYLARDLDTPALRQCVIKQFLPNTTEPAQLAKAQELFEREGAVLEELGQHAQIPDLLAFFELDVDNPQTGKQETFFYLVQEFIDGDTLEQELLSQGSFGENQVLQVFRELLPVLQYVHDRGSIHRDIKLSNIMRQHPEKTKFPGQGQLYLLDFGAVKQVSGPGGTKSGAMTGIYTPHYAPPEQSRGEQVFPSSDLYALAVTCIVLLTGKAPDQLFEAYHNRWNWRSQAAVSDRLADILDKMLHATPSQRFQSANEVLQALAAPTTTSSVPQAPSPPPTPTNSPTVQQPAGTVAPPTTTPRPQPVKPAKPPRVRTPPPPLPIARLLSAAAFTGFEMAALGLVLRGLILEWSLSLSVGAGILGMIFALLVFLQFKGIVEKWEQLAIAIVTGLVIVYVPLLQAGLGGMMALLVCGLGGLITLVIGNIFLVIYTLLSRLF</sequence>
<feature type="binding site" evidence="9">
    <location>
        <position position="78"/>
    </location>
    <ligand>
        <name>ATP</name>
        <dbReference type="ChEBI" id="CHEBI:30616"/>
    </ligand>
</feature>
<proteinExistence type="predicted"/>
<accession>A0ABT6EYG3</accession>
<evidence type="ECO:0000313" key="14">
    <source>
        <dbReference type="Proteomes" id="UP001154265"/>
    </source>
</evidence>
<feature type="compositionally biased region" description="Pro residues" evidence="10">
    <location>
        <begin position="356"/>
        <end position="376"/>
    </location>
</feature>
<keyword evidence="5 13" id="KW-0418">Kinase</keyword>
<evidence type="ECO:0000256" key="9">
    <source>
        <dbReference type="PROSITE-ProRule" id="PRU10141"/>
    </source>
</evidence>
<evidence type="ECO:0000256" key="1">
    <source>
        <dbReference type="ARBA" id="ARBA00012513"/>
    </source>
</evidence>
<evidence type="ECO:0000256" key="7">
    <source>
        <dbReference type="ARBA" id="ARBA00047899"/>
    </source>
</evidence>
<feature type="transmembrane region" description="Helical" evidence="11">
    <location>
        <begin position="442"/>
        <end position="460"/>
    </location>
</feature>
<reference evidence="13" key="1">
    <citation type="journal article" date="2022" name="Genome Biol. Evol.">
        <title>A New Gene Family Diagnostic for Intracellular Biomineralization of Amorphous Ca Carbonates by Cyanobacteria.</title>
        <authorList>
            <person name="Benzerara K."/>
            <person name="Duprat E."/>
            <person name="Bitard-Feildel T."/>
            <person name="Caumes G."/>
            <person name="Cassier-Chauvat C."/>
            <person name="Chauvat F."/>
            <person name="Dezi M."/>
            <person name="Diop S.I."/>
            <person name="Gaschignard G."/>
            <person name="Gorgen S."/>
            <person name="Gugger M."/>
            <person name="Lopez-Garcia P."/>
            <person name="Millet M."/>
            <person name="Skouri-Panet F."/>
            <person name="Moreira D."/>
            <person name="Callebaut I."/>
        </authorList>
    </citation>
    <scope>NUCLEOTIDE SEQUENCE</scope>
    <source>
        <strain evidence="13">G9</strain>
    </source>
</reference>
<feature type="transmembrane region" description="Helical" evidence="11">
    <location>
        <begin position="409"/>
        <end position="430"/>
    </location>
</feature>
<keyword evidence="2" id="KW-0723">Serine/threonine-protein kinase</keyword>
<evidence type="ECO:0000313" key="13">
    <source>
        <dbReference type="EMBL" id="MDG2990276.1"/>
    </source>
</evidence>
<dbReference type="NCBIfam" id="NF045510">
    <property type="entry name" value="4Cys_prefix_kin"/>
    <property type="match status" value="1"/>
</dbReference>
<dbReference type="Pfam" id="PF00069">
    <property type="entry name" value="Pkinase"/>
    <property type="match status" value="1"/>
</dbReference>
<keyword evidence="11" id="KW-0812">Transmembrane</keyword>
<dbReference type="Proteomes" id="UP001154265">
    <property type="component" value="Unassembled WGS sequence"/>
</dbReference>
<evidence type="ECO:0000256" key="4">
    <source>
        <dbReference type="ARBA" id="ARBA00022741"/>
    </source>
</evidence>
<dbReference type="SUPFAM" id="SSF56112">
    <property type="entry name" value="Protein kinase-like (PK-like)"/>
    <property type="match status" value="1"/>
</dbReference>
<dbReference type="CDD" id="cd14014">
    <property type="entry name" value="STKc_PknB_like"/>
    <property type="match status" value="1"/>
</dbReference>
<dbReference type="InterPro" id="IPR017441">
    <property type="entry name" value="Protein_kinase_ATP_BS"/>
</dbReference>
<organism evidence="13 14">
    <name type="scientific">Candidatus Synechococcus calcipolaris G9</name>
    <dbReference type="NCBI Taxonomy" id="1497997"/>
    <lineage>
        <taxon>Bacteria</taxon>
        <taxon>Bacillati</taxon>
        <taxon>Cyanobacteriota</taxon>
        <taxon>Cyanophyceae</taxon>
        <taxon>Synechococcales</taxon>
        <taxon>Synechococcaceae</taxon>
        <taxon>Synechococcus</taxon>
    </lineage>
</organism>
<keyword evidence="3" id="KW-0808">Transferase</keyword>
<comment type="caution">
    <text evidence="13">The sequence shown here is derived from an EMBL/GenBank/DDBJ whole genome shotgun (WGS) entry which is preliminary data.</text>
</comment>
<keyword evidence="11" id="KW-1133">Transmembrane helix</keyword>
<keyword evidence="11" id="KW-0472">Membrane</keyword>
<comment type="catalytic activity">
    <reaction evidence="7">
        <text>L-threonyl-[protein] + ATP = O-phospho-L-threonyl-[protein] + ADP + H(+)</text>
        <dbReference type="Rhea" id="RHEA:46608"/>
        <dbReference type="Rhea" id="RHEA-COMP:11060"/>
        <dbReference type="Rhea" id="RHEA-COMP:11605"/>
        <dbReference type="ChEBI" id="CHEBI:15378"/>
        <dbReference type="ChEBI" id="CHEBI:30013"/>
        <dbReference type="ChEBI" id="CHEBI:30616"/>
        <dbReference type="ChEBI" id="CHEBI:61977"/>
        <dbReference type="ChEBI" id="CHEBI:456216"/>
        <dbReference type="EC" id="2.7.11.1"/>
    </reaction>
</comment>
<feature type="domain" description="Protein kinase" evidence="12">
    <location>
        <begin position="47"/>
        <end position="321"/>
    </location>
</feature>
<dbReference type="PANTHER" id="PTHR24363">
    <property type="entry name" value="SERINE/THREONINE PROTEIN KINASE"/>
    <property type="match status" value="1"/>
</dbReference>
<dbReference type="InterPro" id="IPR011009">
    <property type="entry name" value="Kinase-like_dom_sf"/>
</dbReference>
<protein>
    <recommendedName>
        <fullName evidence="1">non-specific serine/threonine protein kinase</fullName>
        <ecNumber evidence="1">2.7.11.1</ecNumber>
    </recommendedName>
</protein>
<keyword evidence="6 9" id="KW-0067">ATP-binding</keyword>
<evidence type="ECO:0000256" key="6">
    <source>
        <dbReference type="ARBA" id="ARBA00022840"/>
    </source>
</evidence>
<name>A0ABT6EYG3_9SYNE</name>
<feature type="compositionally biased region" description="Low complexity" evidence="10">
    <location>
        <begin position="341"/>
        <end position="355"/>
    </location>
</feature>
<feature type="transmembrane region" description="Helical" evidence="11">
    <location>
        <begin position="381"/>
        <end position="403"/>
    </location>
</feature>
<dbReference type="Gene3D" id="1.10.510.10">
    <property type="entry name" value="Transferase(Phosphotransferase) domain 1"/>
    <property type="match status" value="1"/>
</dbReference>
<comment type="catalytic activity">
    <reaction evidence="8">
        <text>L-seryl-[protein] + ATP = O-phospho-L-seryl-[protein] + ADP + H(+)</text>
        <dbReference type="Rhea" id="RHEA:17989"/>
        <dbReference type="Rhea" id="RHEA-COMP:9863"/>
        <dbReference type="Rhea" id="RHEA-COMP:11604"/>
        <dbReference type="ChEBI" id="CHEBI:15378"/>
        <dbReference type="ChEBI" id="CHEBI:29999"/>
        <dbReference type="ChEBI" id="CHEBI:30616"/>
        <dbReference type="ChEBI" id="CHEBI:83421"/>
        <dbReference type="ChEBI" id="CHEBI:456216"/>
        <dbReference type="EC" id="2.7.11.1"/>
    </reaction>
</comment>
<gene>
    <name evidence="13" type="ORF">L3556_04900</name>
</gene>
<reference evidence="13" key="2">
    <citation type="submission" date="2022-01" db="EMBL/GenBank/DDBJ databases">
        <authorList>
            <person name="Zivanovic Y."/>
            <person name="Moreira D."/>
            <person name="Lopez-Garcia P."/>
        </authorList>
    </citation>
    <scope>NUCLEOTIDE SEQUENCE</scope>
    <source>
        <strain evidence="13">G9</strain>
    </source>
</reference>